<feature type="compositionally biased region" description="Polar residues" evidence="8">
    <location>
        <begin position="91"/>
        <end position="106"/>
    </location>
</feature>
<dbReference type="Proteomes" id="UP001212841">
    <property type="component" value="Unassembled WGS sequence"/>
</dbReference>
<dbReference type="GO" id="GO:0016787">
    <property type="term" value="F:hydrolase activity"/>
    <property type="evidence" value="ECO:0007669"/>
    <property type="project" value="UniProtKB-KW"/>
</dbReference>
<dbReference type="InterPro" id="IPR011545">
    <property type="entry name" value="DEAD/DEAH_box_helicase_dom"/>
</dbReference>
<dbReference type="SMART" id="SM00973">
    <property type="entry name" value="Sec63"/>
    <property type="match status" value="2"/>
</dbReference>
<dbReference type="FunFam" id="1.10.10.10:FF:000012">
    <property type="entry name" value="U5 small nuclear ribonucleoprotein helicase"/>
    <property type="match status" value="1"/>
</dbReference>
<dbReference type="FunFam" id="1.10.3380.10:FF:000002">
    <property type="entry name" value="Activating signal cointegrator 1 complex subunit 3"/>
    <property type="match status" value="1"/>
</dbReference>
<dbReference type="SMART" id="SM00487">
    <property type="entry name" value="DEXDc"/>
    <property type="match status" value="2"/>
</dbReference>
<dbReference type="Gene3D" id="1.10.150.20">
    <property type="entry name" value="5' to 3' exonuclease, C-terminal subdomain"/>
    <property type="match status" value="1"/>
</dbReference>
<dbReference type="Pfam" id="PF00271">
    <property type="entry name" value="Helicase_C"/>
    <property type="match status" value="2"/>
</dbReference>
<dbReference type="PROSITE" id="PS51194">
    <property type="entry name" value="HELICASE_CTER"/>
    <property type="match status" value="2"/>
</dbReference>
<dbReference type="FunFam" id="1.10.10.10:FF:000024">
    <property type="entry name" value="U5 small nuclear ribonucleoprotein helicase"/>
    <property type="match status" value="1"/>
</dbReference>
<dbReference type="Pfam" id="PF00270">
    <property type="entry name" value="DEAD"/>
    <property type="match status" value="2"/>
</dbReference>
<accession>A0AAD5SHR9</accession>
<dbReference type="InterPro" id="IPR035892">
    <property type="entry name" value="C2_domain_sf"/>
</dbReference>
<name>A0AAD5SHR9_9FUNG</name>
<dbReference type="InterPro" id="IPR014756">
    <property type="entry name" value="Ig_E-set"/>
</dbReference>
<evidence type="ECO:0000256" key="4">
    <source>
        <dbReference type="ARBA" id="ARBA00022741"/>
    </source>
</evidence>
<dbReference type="InterPro" id="IPR027417">
    <property type="entry name" value="P-loop_NTPase"/>
</dbReference>
<comment type="subcellular location">
    <subcellularLocation>
        <location evidence="1">Cytoplasm</location>
    </subcellularLocation>
</comment>
<dbReference type="GO" id="GO:0004386">
    <property type="term" value="F:helicase activity"/>
    <property type="evidence" value="ECO:0007669"/>
    <property type="project" value="UniProtKB-KW"/>
</dbReference>
<dbReference type="FunFam" id="3.40.50.300:FF:000062">
    <property type="entry name" value="U5 small nuclear ribonucleoprotein helicase"/>
    <property type="match status" value="1"/>
</dbReference>
<dbReference type="InterPro" id="IPR036390">
    <property type="entry name" value="WH_DNA-bd_sf"/>
</dbReference>
<dbReference type="SUPFAM" id="SSF158702">
    <property type="entry name" value="Sec63 N-terminal domain-like"/>
    <property type="match status" value="2"/>
</dbReference>
<dbReference type="PANTHER" id="PTHR47961">
    <property type="entry name" value="DNA POLYMERASE THETA, PUTATIVE (AFU_ORTHOLOGUE AFUA_1G05260)-RELATED"/>
    <property type="match status" value="1"/>
</dbReference>
<dbReference type="Gene3D" id="2.60.40.150">
    <property type="entry name" value="C2 domain"/>
    <property type="match status" value="2"/>
</dbReference>
<keyword evidence="5" id="KW-0378">Hydrolase</keyword>
<dbReference type="PROSITE" id="PS00163">
    <property type="entry name" value="FUMARATE_LYASES"/>
    <property type="match status" value="1"/>
</dbReference>
<dbReference type="InterPro" id="IPR057842">
    <property type="entry name" value="WH_MER3"/>
</dbReference>
<feature type="domain" description="Helicase C-terminal" evidence="10">
    <location>
        <begin position="625"/>
        <end position="839"/>
    </location>
</feature>
<evidence type="ECO:0000256" key="2">
    <source>
        <dbReference type="ARBA" id="ARBA00022490"/>
    </source>
</evidence>
<keyword evidence="3" id="KW-0677">Repeat</keyword>
<evidence type="ECO:0000256" key="8">
    <source>
        <dbReference type="SAM" id="MobiDB-lite"/>
    </source>
</evidence>
<proteinExistence type="predicted"/>
<gene>
    <name evidence="11" type="primary">ASCC3</name>
    <name evidence="11" type="ORF">HK097_011051</name>
</gene>
<dbReference type="Gene3D" id="1.10.3380.10">
    <property type="entry name" value="Sec63 N-terminal domain-like domain"/>
    <property type="match status" value="2"/>
</dbReference>
<keyword evidence="2" id="KW-0963">Cytoplasm</keyword>
<dbReference type="PROSITE" id="PS51192">
    <property type="entry name" value="HELICASE_ATP_BIND_1"/>
    <property type="match status" value="2"/>
</dbReference>
<protein>
    <submittedName>
        <fullName evidence="11">Activating signal cointegrator 1 complex subunit</fullName>
    </submittedName>
</protein>
<dbReference type="SUPFAM" id="SSF81296">
    <property type="entry name" value="E set domains"/>
    <property type="match status" value="1"/>
</dbReference>
<organism evidence="11 12">
    <name type="scientific">Rhizophlyctis rosea</name>
    <dbReference type="NCBI Taxonomy" id="64517"/>
    <lineage>
        <taxon>Eukaryota</taxon>
        <taxon>Fungi</taxon>
        <taxon>Fungi incertae sedis</taxon>
        <taxon>Chytridiomycota</taxon>
        <taxon>Chytridiomycota incertae sedis</taxon>
        <taxon>Chytridiomycetes</taxon>
        <taxon>Rhizophlyctidales</taxon>
        <taxon>Rhizophlyctidaceae</taxon>
        <taxon>Rhizophlyctis</taxon>
    </lineage>
</organism>
<feature type="region of interest" description="Disordered" evidence="8">
    <location>
        <begin position="66"/>
        <end position="131"/>
    </location>
</feature>
<dbReference type="FunFam" id="3.40.50.300:FF:000102">
    <property type="entry name" value="RNA helicase, activating signal cointegrator 1"/>
    <property type="match status" value="1"/>
</dbReference>
<dbReference type="InterPro" id="IPR014001">
    <property type="entry name" value="Helicase_ATP-bd"/>
</dbReference>
<dbReference type="CDD" id="cd18020">
    <property type="entry name" value="DEXHc_ASCC3_1"/>
    <property type="match status" value="1"/>
</dbReference>
<dbReference type="FunFam" id="1.10.3380.10:FF:000001">
    <property type="entry name" value="U5 small nuclear ribonucleoprotein helicase"/>
    <property type="match status" value="1"/>
</dbReference>
<evidence type="ECO:0000259" key="9">
    <source>
        <dbReference type="PROSITE" id="PS51192"/>
    </source>
</evidence>
<evidence type="ECO:0000256" key="5">
    <source>
        <dbReference type="ARBA" id="ARBA00022801"/>
    </source>
</evidence>
<dbReference type="SMART" id="SM00490">
    <property type="entry name" value="HELICc"/>
    <property type="match status" value="2"/>
</dbReference>
<dbReference type="SMART" id="SM00382">
    <property type="entry name" value="AAA"/>
    <property type="match status" value="2"/>
</dbReference>
<dbReference type="GO" id="GO:0005737">
    <property type="term" value="C:cytoplasm"/>
    <property type="evidence" value="ECO:0007669"/>
    <property type="project" value="UniProtKB-SubCell"/>
</dbReference>
<dbReference type="FunFam" id="2.60.40.150:FF:000113">
    <property type="entry name" value="activating signal cointegrator 1 complex subunit 3"/>
    <property type="match status" value="1"/>
</dbReference>
<dbReference type="SUPFAM" id="SSF52540">
    <property type="entry name" value="P-loop containing nucleoside triphosphate hydrolases"/>
    <property type="match status" value="4"/>
</dbReference>
<evidence type="ECO:0000256" key="1">
    <source>
        <dbReference type="ARBA" id="ARBA00004496"/>
    </source>
</evidence>
<evidence type="ECO:0000256" key="6">
    <source>
        <dbReference type="ARBA" id="ARBA00022806"/>
    </source>
</evidence>
<dbReference type="InterPro" id="IPR004179">
    <property type="entry name" value="Sec63-dom"/>
</dbReference>
<evidence type="ECO:0000259" key="10">
    <source>
        <dbReference type="PROSITE" id="PS51194"/>
    </source>
</evidence>
<dbReference type="InterPro" id="IPR036388">
    <property type="entry name" value="WH-like_DNA-bd_sf"/>
</dbReference>
<dbReference type="InterPro" id="IPR001650">
    <property type="entry name" value="Helicase_C-like"/>
</dbReference>
<dbReference type="PANTHER" id="PTHR47961:SF13">
    <property type="entry name" value="ACTIVATING SIGNAL COINTEGRATOR 1 COMPLEX SUBUNIT 3"/>
    <property type="match status" value="1"/>
</dbReference>
<keyword evidence="4" id="KW-0547">Nucleotide-binding</keyword>
<dbReference type="Pfam" id="PF02889">
    <property type="entry name" value="Sec63"/>
    <property type="match status" value="2"/>
</dbReference>
<evidence type="ECO:0000313" key="11">
    <source>
        <dbReference type="EMBL" id="KAJ3055250.1"/>
    </source>
</evidence>
<dbReference type="InterPro" id="IPR003593">
    <property type="entry name" value="AAA+_ATPase"/>
</dbReference>
<dbReference type="InterPro" id="IPR020557">
    <property type="entry name" value="Fumarate_lyase_CS"/>
</dbReference>
<dbReference type="InterPro" id="IPR050474">
    <property type="entry name" value="Hel308_SKI2-like"/>
</dbReference>
<feature type="domain" description="Helicase ATP-binding" evidence="9">
    <location>
        <begin position="399"/>
        <end position="589"/>
    </location>
</feature>
<dbReference type="FunFam" id="3.40.50.300:FF:000198">
    <property type="entry name" value="Activating signal cointegrator 1 complex subunit"/>
    <property type="match status" value="1"/>
</dbReference>
<comment type="caution">
    <text evidence="11">The sequence shown here is derived from an EMBL/GenBank/DDBJ whole genome shotgun (WGS) entry which is preliminary data.</text>
</comment>
<feature type="region of interest" description="Disordered" evidence="8">
    <location>
        <begin position="1"/>
        <end position="50"/>
    </location>
</feature>
<feature type="domain" description="Helicase C-terminal" evidence="10">
    <location>
        <begin position="1488"/>
        <end position="1683"/>
    </location>
</feature>
<dbReference type="PIRSF" id="PIRSF039073">
    <property type="entry name" value="BRR2"/>
    <property type="match status" value="1"/>
</dbReference>
<dbReference type="FunFam" id="2.60.40.150:FF:000004">
    <property type="entry name" value="RNA helicase, activating signal cointegrator 1"/>
    <property type="match status" value="1"/>
</dbReference>
<feature type="domain" description="Helicase ATP-binding" evidence="9">
    <location>
        <begin position="1280"/>
        <end position="1455"/>
    </location>
</feature>
<dbReference type="Gene3D" id="3.40.50.300">
    <property type="entry name" value="P-loop containing nucleotide triphosphate hydrolases"/>
    <property type="match status" value="4"/>
</dbReference>
<dbReference type="CDD" id="cd18795">
    <property type="entry name" value="SF2_C_Ski2"/>
    <property type="match status" value="2"/>
</dbReference>
<evidence type="ECO:0000313" key="12">
    <source>
        <dbReference type="Proteomes" id="UP001212841"/>
    </source>
</evidence>
<dbReference type="GO" id="GO:0003676">
    <property type="term" value="F:nucleic acid binding"/>
    <property type="evidence" value="ECO:0007669"/>
    <property type="project" value="InterPro"/>
</dbReference>
<dbReference type="GO" id="GO:0180022">
    <property type="term" value="C:RQC-trigger complex"/>
    <property type="evidence" value="ECO:0007669"/>
    <property type="project" value="UniProtKB-ARBA"/>
</dbReference>
<evidence type="ECO:0000256" key="3">
    <source>
        <dbReference type="ARBA" id="ARBA00022737"/>
    </source>
</evidence>
<keyword evidence="6" id="KW-0347">Helicase</keyword>
<dbReference type="GO" id="GO:0005524">
    <property type="term" value="F:ATP binding"/>
    <property type="evidence" value="ECO:0007669"/>
    <property type="project" value="UniProtKB-KW"/>
</dbReference>
<dbReference type="FunFam" id="3.40.50.300:FF:000231">
    <property type="entry name" value="Activating signal cointegrator 1 complex subunit 3"/>
    <property type="match status" value="1"/>
</dbReference>
<reference evidence="11" key="1">
    <citation type="submission" date="2020-05" db="EMBL/GenBank/DDBJ databases">
        <title>Phylogenomic resolution of chytrid fungi.</title>
        <authorList>
            <person name="Stajich J.E."/>
            <person name="Amses K."/>
            <person name="Simmons R."/>
            <person name="Seto K."/>
            <person name="Myers J."/>
            <person name="Bonds A."/>
            <person name="Quandt C.A."/>
            <person name="Barry K."/>
            <person name="Liu P."/>
            <person name="Grigoriev I."/>
            <person name="Longcore J.E."/>
            <person name="James T.Y."/>
        </authorList>
    </citation>
    <scope>NUCLEOTIDE SEQUENCE</scope>
    <source>
        <strain evidence="11">JEL0318</strain>
    </source>
</reference>
<dbReference type="EMBL" id="JADGJD010000088">
    <property type="protein sequence ID" value="KAJ3055250.1"/>
    <property type="molecule type" value="Genomic_DNA"/>
</dbReference>
<sequence>MTVGSTHFTSILRDHFAAQRATNAEPKSKGKGEGAEVDSPFTRERESSERTLAIDIAAVEALLKEKRSKQTEQDSTGTEYGSQLPFVNPFASRSQRSQTTAPQDTQLYEPIVSDIPPPVPTRHQSVPPRDEPSILTVYDKEWLLRQCEIHIATHAPDSAMSPVDLCTELFDNLRSNKTDDEMQMALVDLIGFENFELLTELLSNRELIVDNITSSATSRVHRKEMDEEEPYIAQRPQYGTQVTVMSEADKQQMKLARKEHKKKARAHEGGMSESANILGFDGDYLRRVREEQLTSNAQAPLIRDQLAASSAAQQEKYPHVYQSGSGGSMLSVFGQRFALPHGSERADLKDYEEISIPIPPPPLIGPKENRVEIASLDEFAQRGFKGYKSLNRVQSIVYETAYKTNENMLVCAPTGAGKTDVAMLTVLRTLSQNRTENGRIAKNDFKIVYVAPMKALAAEVVRKFSGRLGGREEEGAFGLTVKELTGDMQLTKAEIAATQMIVTTPEKWDVVTRKSVGDTELAQKVRLLIIDEVHLLHDDRGSVIESIVARTLRQVESSQSLIRIVGLSATLPNYVDVAQFLGVNPYQGLFFFDASFRPVPLAQNFIGVKGRAGSFIMQKKMNDICYEKVVELVRDGAQVMVFVHARKETVKTAQALRDEALNNNELGIFDPSTHPEYGNFLKEVQRSRNKELRELFTTGFGIHNAGMLRGDRTLTERLFEKGLIKVLCCTATLAWGVNLPAFAVVIKGTSVYDAKKGGFIDLSILDVLQIFGRAGRPQYEDHGVGYILTSHDKLQHYVSSMTQQHPIESRFQEKLADNLNAEISLGTVTNLDEAVKWLSYTYLYVRMRKNPFQYGLDWSEVQQDPRLGKRRRDLIDMAANMLHKAQMIVYDKVTGYLSVKDLGRTGSSFYIQTSSIEIFNEMMRPRMTEADVLSMVSMSSEFENIKVREEEIKEMKNLEAECVCAVKVWYFAELNCEPLQTVFQGSVDTNYGKTNILLQAYISRLHIEDFALVSDTAYVAQNAARILRALFEISLSRNWGPTSSIILSLCKAVDRRMWSFQPPLSQFDLPWDILQKLSSEERNMSIEMMRDMDATELGQLVRHGKMGHTIARCVEQFPTLQMEASVAPITRTVIRLTVDIIPDFTWNDKIHGSVEPWYIWVEDPENTEILYSEYFLLHKRQADMPQKLAFTIPIPRSTSTVDELPPQIFVRAVSDKWIGAETIIPVSFKHLILPTLYRTPHTDLLDLQPLPVSALQNPVLEDICRQRFEFFNPVQTQIFHTLYQTEHNVLVGAPTGSGKTVAAELAMWAAFRDHPQSKVVYIAPLKALVRERVQDWRSRLTFAMGRNLVELTGDVTPDIRTIQNADIIITTPEKWDGISRSWQNRSYVTAVSTVIIDEIHLLGGDRGPILEVIVSRMNYISAQTGKKIRIVGLSTALANASDLADWLGIGDVGLFNFRHSVRPVPLEVYIDGFPGKHYCPRMMSMNKPTYAAIVTHSPKKPVIVFVSSRRQTRLTAQDLMALCAVEENPKRFLHMDEDDLVLLTSQVKDQSLKLSLGFGIGLHHAGLVESDRKLSEELFVNGKIQILIATSTLAWGVNFPAHLVVIKGTEYYDAKSKGYVDFPITDVLQMMGRAGRPQFDDSGVARILVQDVKKNFYKKFLHEPFPVESSLHTCLADHLNAEIVGGTVKTKQDGVDYLTWTYLYRRLMMNPTFYGVEDASPAGINLHLSRLIEDALAELRRSACVEVEGDFYIQPSTYGRIASYYYLHHSTMGILTQRLGDNYIPSEDFARLLKILCDVAEYDELPVRHNEDLLNKAFEKQLPVSVQDLVVVLGGGNRFGVGYSPIAYDDPHVKAFLLLQAHMKRVRNLPCSDYATDTISVLDQSIRIMQAMVDVSAERGFLKTCFGVMRMMQRIKQGVWEGESELLCLPRVTEDVVEGVVVKGRERPGLRDLARVPERVRTDVFRSTGLRDGEVQEIWRVLDFLPLAEVNVKVEGAQVDEKDGRWSVEPGREYKVSVDVITKRRNKPKDKNQQGYRVHSPRFPKPQYEGWWVVLGDEEADALVALKRVAAVGGEGKDRIVTSVSFVAPEEEGLTEMSVYLVSDGYVGLDEEVKVGLNVRWGRIDV</sequence>
<keyword evidence="7" id="KW-0067">ATP-binding</keyword>
<evidence type="ECO:0000256" key="7">
    <source>
        <dbReference type="ARBA" id="ARBA00022840"/>
    </source>
</evidence>
<dbReference type="Pfam" id="PF23445">
    <property type="entry name" value="WHD_SNRNP200"/>
    <property type="match status" value="2"/>
</dbReference>
<dbReference type="Gene3D" id="1.10.10.10">
    <property type="entry name" value="Winged helix-like DNA-binding domain superfamily/Winged helix DNA-binding domain"/>
    <property type="match status" value="2"/>
</dbReference>
<dbReference type="SUPFAM" id="SSF46785">
    <property type="entry name" value="Winged helix' DNA-binding domain"/>
    <property type="match status" value="2"/>
</dbReference>
<dbReference type="CDD" id="cd18022">
    <property type="entry name" value="DEXHc_ASCC3_2"/>
    <property type="match status" value="1"/>
</dbReference>
<keyword evidence="12" id="KW-1185">Reference proteome</keyword>